<dbReference type="OrthoDB" id="573055at2"/>
<comment type="caution">
    <text evidence="2">The sequence shown here is derived from an EMBL/GenBank/DDBJ whole genome shotgun (WGS) entry which is preliminary data.</text>
</comment>
<reference evidence="2 3" key="1">
    <citation type="submission" date="2018-04" db="EMBL/GenBank/DDBJ databases">
        <title>Pelagivirga bohaiensis gen. nov., sp. nov., a bacterium isolated from the Bohai Sea.</title>
        <authorList>
            <person name="Ji X."/>
        </authorList>
    </citation>
    <scope>NUCLEOTIDE SEQUENCE [LARGE SCALE GENOMIC DNA]</scope>
    <source>
        <strain evidence="2 3">BH-SD19</strain>
    </source>
</reference>
<dbReference type="EMBL" id="QCYH01000007">
    <property type="protein sequence ID" value="PVA09634.1"/>
    <property type="molecule type" value="Genomic_DNA"/>
</dbReference>
<protein>
    <submittedName>
        <fullName evidence="2">Uncharacterized protein</fullName>
    </submittedName>
</protein>
<accession>A0A2T7G5E5</accession>
<sequence>MKPIRCLLLAALLPSAATAQPPRITGVDIARDGMGWKFSVTIRHPDTGWDHYADGWEILGTGGTVLARRPLHHPHVDEQPFTRSLRQVMLPDGTRQVRVRAFCSAGDVSDTAAPIDLPF</sequence>
<organism evidence="2 3">
    <name type="scientific">Pelagivirga sediminicola</name>
    <dbReference type="NCBI Taxonomy" id="2170575"/>
    <lineage>
        <taxon>Bacteria</taxon>
        <taxon>Pseudomonadati</taxon>
        <taxon>Pseudomonadota</taxon>
        <taxon>Alphaproteobacteria</taxon>
        <taxon>Rhodobacterales</taxon>
        <taxon>Paracoccaceae</taxon>
        <taxon>Pelagivirga</taxon>
    </lineage>
</organism>
<gene>
    <name evidence="2" type="ORF">DC366_13190</name>
</gene>
<dbReference type="AlphaFoldDB" id="A0A2T7G5E5"/>
<keyword evidence="3" id="KW-1185">Reference proteome</keyword>
<dbReference type="Proteomes" id="UP000244446">
    <property type="component" value="Unassembled WGS sequence"/>
</dbReference>
<keyword evidence="1" id="KW-0732">Signal</keyword>
<name>A0A2T7G5E5_9RHOB</name>
<evidence type="ECO:0000313" key="2">
    <source>
        <dbReference type="EMBL" id="PVA09634.1"/>
    </source>
</evidence>
<proteinExistence type="predicted"/>
<feature type="chain" id="PRO_5015395551" evidence="1">
    <location>
        <begin position="20"/>
        <end position="119"/>
    </location>
</feature>
<feature type="signal peptide" evidence="1">
    <location>
        <begin position="1"/>
        <end position="19"/>
    </location>
</feature>
<evidence type="ECO:0000313" key="3">
    <source>
        <dbReference type="Proteomes" id="UP000244446"/>
    </source>
</evidence>
<dbReference type="RefSeq" id="WP_108692681.1">
    <property type="nucleotide sequence ID" value="NZ_QCYH01000007.1"/>
</dbReference>
<evidence type="ECO:0000256" key="1">
    <source>
        <dbReference type="SAM" id="SignalP"/>
    </source>
</evidence>